<name>A0A0E9NS33_SAICN</name>
<feature type="transmembrane region" description="Helical" evidence="1">
    <location>
        <begin position="43"/>
        <end position="62"/>
    </location>
</feature>
<dbReference type="InterPro" id="IPR029063">
    <property type="entry name" value="SAM-dependent_MTases_sf"/>
</dbReference>
<organism evidence="2 3">
    <name type="scientific">Saitoella complicata (strain BCRC 22490 / CBS 7301 / JCM 7358 / NBRC 10748 / NRRL Y-17804)</name>
    <dbReference type="NCBI Taxonomy" id="698492"/>
    <lineage>
        <taxon>Eukaryota</taxon>
        <taxon>Fungi</taxon>
        <taxon>Dikarya</taxon>
        <taxon>Ascomycota</taxon>
        <taxon>Taphrinomycotina</taxon>
        <taxon>Taphrinomycotina incertae sedis</taxon>
        <taxon>Saitoella</taxon>
    </lineage>
</organism>
<evidence type="ECO:0008006" key="4">
    <source>
        <dbReference type="Google" id="ProtNLM"/>
    </source>
</evidence>
<dbReference type="AlphaFoldDB" id="A0A0E9NS33"/>
<reference evidence="2 3" key="1">
    <citation type="journal article" date="2011" name="J. Gen. Appl. Microbiol.">
        <title>Draft genome sequencing of the enigmatic yeast Saitoella complicata.</title>
        <authorList>
            <person name="Nishida H."/>
            <person name="Hamamoto M."/>
            <person name="Sugiyama J."/>
        </authorList>
    </citation>
    <scope>NUCLEOTIDE SEQUENCE [LARGE SCALE GENOMIC DNA]</scope>
    <source>
        <strain evidence="2 3">NRRL Y-17804</strain>
    </source>
</reference>
<keyword evidence="3" id="KW-1185">Reference proteome</keyword>
<dbReference type="Gene3D" id="3.40.50.150">
    <property type="entry name" value="Vaccinia Virus protein VP39"/>
    <property type="match status" value="1"/>
</dbReference>
<evidence type="ECO:0000313" key="2">
    <source>
        <dbReference type="EMBL" id="GAO52697.1"/>
    </source>
</evidence>
<reference evidence="2 3" key="2">
    <citation type="journal article" date="2014" name="J. Gen. Appl. Microbiol.">
        <title>The early diverging ascomycetous budding yeast Saitoella complicata has three histone deacetylases belonging to the Clr6, Hos2, and Rpd3 lineages.</title>
        <authorList>
            <person name="Nishida H."/>
            <person name="Matsumoto T."/>
            <person name="Kondo S."/>
            <person name="Hamamoto M."/>
            <person name="Yoshikawa H."/>
        </authorList>
    </citation>
    <scope>NUCLEOTIDE SEQUENCE [LARGE SCALE GENOMIC DNA]</scope>
    <source>
        <strain evidence="2 3">NRRL Y-17804</strain>
    </source>
</reference>
<sequence>MELLPLGLLEWIHGILSTFVGRQLSAAAIRVEASKAVECLEHLAVRVFQVLWKYALILFAWMDEHKSSLLLVSSAFFMFCWLCYNVYLAWVPRAKVPLSNLFTPTTSHWQSEEYKTVTSRIEIGKLIRHLTEGKVEASLGDLGETLWQGANQSVFAKWYPHHLRTIVNFYLDNLLEHARHADIPMSSVKTFAIPLELTPNSPARQTLLTKHTRLANMLDLKHTNRILCATPTDGFFELHLLKYFDFEDLHVLKPHRDDAQDKLSHIVAYAGKQVNRISFVTDLALRKSTLASQYTTVILRDPSHLTPATLERVRVMLAPGGRMLLELTILPKWTPEAMEFVDYPLERSSCALLSLERLLKAVNEAGMHVKVVQNITDQEARVAYALCRETEGSPVCNQEQWRPWKVRNGWKAALLARGTIERYAIVAEKPM</sequence>
<evidence type="ECO:0000313" key="3">
    <source>
        <dbReference type="Proteomes" id="UP000033140"/>
    </source>
</evidence>
<reference evidence="2 3" key="3">
    <citation type="journal article" date="2015" name="Genome Announc.">
        <title>Draft Genome Sequence of the Archiascomycetous Yeast Saitoella complicata.</title>
        <authorList>
            <person name="Yamauchi K."/>
            <person name="Kondo S."/>
            <person name="Hamamoto M."/>
            <person name="Takahashi Y."/>
            <person name="Ogura Y."/>
            <person name="Hayashi T."/>
            <person name="Nishida H."/>
        </authorList>
    </citation>
    <scope>NUCLEOTIDE SEQUENCE [LARGE SCALE GENOMIC DNA]</scope>
    <source>
        <strain evidence="2 3">NRRL Y-17804</strain>
    </source>
</reference>
<proteinExistence type="predicted"/>
<protein>
    <recommendedName>
        <fullName evidence="4">Methyltransferase domain-containing protein</fullName>
    </recommendedName>
</protein>
<gene>
    <name evidence="2" type="ORF">G7K_6768-t1</name>
</gene>
<keyword evidence="1" id="KW-0812">Transmembrane</keyword>
<keyword evidence="1" id="KW-0472">Membrane</keyword>
<dbReference type="Proteomes" id="UP000033140">
    <property type="component" value="Unassembled WGS sequence"/>
</dbReference>
<keyword evidence="1" id="KW-1133">Transmembrane helix</keyword>
<accession>A0A0E9NS33</accession>
<evidence type="ECO:0000256" key="1">
    <source>
        <dbReference type="SAM" id="Phobius"/>
    </source>
</evidence>
<comment type="caution">
    <text evidence="2">The sequence shown here is derived from an EMBL/GenBank/DDBJ whole genome shotgun (WGS) entry which is preliminary data.</text>
</comment>
<dbReference type="EMBL" id="BACD03000081">
    <property type="protein sequence ID" value="GAO52697.1"/>
    <property type="molecule type" value="Genomic_DNA"/>
</dbReference>
<dbReference type="SUPFAM" id="SSF53335">
    <property type="entry name" value="S-adenosyl-L-methionine-dependent methyltransferases"/>
    <property type="match status" value="1"/>
</dbReference>
<feature type="transmembrane region" description="Helical" evidence="1">
    <location>
        <begin position="68"/>
        <end position="90"/>
    </location>
</feature>